<evidence type="ECO:0000256" key="4">
    <source>
        <dbReference type="ARBA" id="ARBA00022679"/>
    </source>
</evidence>
<name>A0A1T4K9D8_9FIRM</name>
<dbReference type="InterPro" id="IPR043148">
    <property type="entry name" value="TagF_C"/>
</dbReference>
<keyword evidence="5" id="KW-0777">Teichoic acid biosynthesis</keyword>
<keyword evidence="6" id="KW-0472">Membrane</keyword>
<accession>A0A1T4K9D8</accession>
<dbReference type="GO" id="GO:0019350">
    <property type="term" value="P:teichoic acid biosynthetic process"/>
    <property type="evidence" value="ECO:0007669"/>
    <property type="project" value="UniProtKB-KW"/>
</dbReference>
<protein>
    <submittedName>
        <fullName evidence="7">CDP-glycerol glycerophosphotransferase, TagB/SpsB family</fullName>
    </submittedName>
</protein>
<gene>
    <name evidence="7" type="ORF">SAMN02745114_00344</name>
</gene>
<sequence>MAYKSKTDPALQALQTENTSAVFSLKRSILTHFQDFTKDFQSNMHHKGYRRFMDKLMDKEIPKAYREAAKAPVDEKKVVFVEVRHPQITNSMQVMFDELANNYDYNIHTHFLLTNGTIRADFRKRCLDAVKDIATAKYVFMNEASNTMSAMPLRPETKIIQLWHGCGAFKKFGFSTADLIFGASKDEQLKHPFNKNYSLVTVSSPEVIWAYNEAMNIDESKGIVQATGSSRTDIFYNKEFLKEAKEHVYELVPQAKDKKIILYAPTFRGRVAKAETPDMLNIKMFYEALGDEYVLLIKHHPVVKNPPAVPEEYKNFAMDVGNILSIEELLSTADICISDYSSLVFEYSLFEKPLIFFAYDLDEYFDWRGFYYDYYELAPGLIAKTNFEMIDYIKHIDERFDKKAIQDFRYKFMRSCDGHATQRIIDTVFENPEAHRKECKNFEHFYTVPKVESSKTPYFKRVENVKKQKKNATKLYDGVKNSELEKGSVIALDIKSKEVKTLAKANGIKLVKSSNLDEAIPAIAQSEYIIIDKPSTLLDGIELREETKVIYLPPNAFPLKTFGCDTKGYRSGLRREIYETAPLFKSVSAVTAPSEATGELFKKEFGKDVKVLNIGDIKTDIFFDEANKKKILDKIYETNPKLKGRKIIVYISTNGEAIDDSAMYEYLYKDYVLLKCYTNLNNATETLIYYSDSIVDVSNMFKPYELLSVADIAIGNINAPVLSFMSTGKPVFLYTKNTNKALSEMETLVDVKEDIKLPIYNDIEDVIKQILNIENYDYSGYNQTKDKYLANCNGKSLENLLNQLKYINKQS</sequence>
<proteinExistence type="inferred from homology"/>
<dbReference type="PANTHER" id="PTHR37316">
    <property type="entry name" value="TEICHOIC ACID GLYCEROL-PHOSPHATE PRIMASE"/>
    <property type="match status" value="1"/>
</dbReference>
<evidence type="ECO:0000313" key="7">
    <source>
        <dbReference type="EMBL" id="SJZ38925.1"/>
    </source>
</evidence>
<dbReference type="STRING" id="290054.SAMN02745114_00344"/>
<dbReference type="Gene3D" id="3.40.50.12580">
    <property type="match status" value="2"/>
</dbReference>
<evidence type="ECO:0000256" key="6">
    <source>
        <dbReference type="ARBA" id="ARBA00023136"/>
    </source>
</evidence>
<keyword evidence="8" id="KW-1185">Reference proteome</keyword>
<reference evidence="7 8" key="1">
    <citation type="submission" date="2017-02" db="EMBL/GenBank/DDBJ databases">
        <authorList>
            <person name="Peterson S.W."/>
        </authorList>
    </citation>
    <scope>NUCLEOTIDE SEQUENCE [LARGE SCALE GENOMIC DNA]</scope>
    <source>
        <strain evidence="7 8">ATCC 51222</strain>
    </source>
</reference>
<evidence type="ECO:0000256" key="3">
    <source>
        <dbReference type="ARBA" id="ARBA00022475"/>
    </source>
</evidence>
<dbReference type="Pfam" id="PF04464">
    <property type="entry name" value="Glyphos_transf"/>
    <property type="match status" value="2"/>
</dbReference>
<comment type="similarity">
    <text evidence="2">Belongs to the CDP-glycerol glycerophosphotransferase family.</text>
</comment>
<comment type="subcellular location">
    <subcellularLocation>
        <location evidence="1">Cell membrane</location>
        <topology evidence="1">Peripheral membrane protein</topology>
    </subcellularLocation>
</comment>
<evidence type="ECO:0000256" key="5">
    <source>
        <dbReference type="ARBA" id="ARBA00022944"/>
    </source>
</evidence>
<dbReference type="GO" id="GO:0005886">
    <property type="term" value="C:plasma membrane"/>
    <property type="evidence" value="ECO:0007669"/>
    <property type="project" value="UniProtKB-SubCell"/>
</dbReference>
<organism evidence="7 8">
    <name type="scientific">Eubacterium coprostanoligenes</name>
    <dbReference type="NCBI Taxonomy" id="290054"/>
    <lineage>
        <taxon>Bacteria</taxon>
        <taxon>Bacillati</taxon>
        <taxon>Bacillota</taxon>
        <taxon>Clostridia</taxon>
        <taxon>Eubacteriales</taxon>
        <taxon>Eubacteriaceae</taxon>
        <taxon>Eubacterium</taxon>
    </lineage>
</organism>
<dbReference type="Gene3D" id="3.40.50.11820">
    <property type="match status" value="2"/>
</dbReference>
<dbReference type="GO" id="GO:0047355">
    <property type="term" value="F:CDP-glycerol glycerophosphotransferase activity"/>
    <property type="evidence" value="ECO:0007669"/>
    <property type="project" value="InterPro"/>
</dbReference>
<keyword evidence="4 7" id="KW-0808">Transferase</keyword>
<dbReference type="InterPro" id="IPR043149">
    <property type="entry name" value="TagF_N"/>
</dbReference>
<dbReference type="InterPro" id="IPR007554">
    <property type="entry name" value="Glycerophosphate_synth"/>
</dbReference>
<evidence type="ECO:0000313" key="8">
    <source>
        <dbReference type="Proteomes" id="UP000190657"/>
    </source>
</evidence>
<evidence type="ECO:0000256" key="2">
    <source>
        <dbReference type="ARBA" id="ARBA00010488"/>
    </source>
</evidence>
<evidence type="ECO:0000256" key="1">
    <source>
        <dbReference type="ARBA" id="ARBA00004202"/>
    </source>
</evidence>
<dbReference type="SUPFAM" id="SSF53756">
    <property type="entry name" value="UDP-Glycosyltransferase/glycogen phosphorylase"/>
    <property type="match status" value="2"/>
</dbReference>
<dbReference type="Proteomes" id="UP000190657">
    <property type="component" value="Unassembled WGS sequence"/>
</dbReference>
<dbReference type="EMBL" id="FUWW01000003">
    <property type="protein sequence ID" value="SJZ38925.1"/>
    <property type="molecule type" value="Genomic_DNA"/>
</dbReference>
<dbReference type="AlphaFoldDB" id="A0A1T4K9D8"/>
<dbReference type="InterPro" id="IPR051612">
    <property type="entry name" value="Teichoic_Acid_Biosynth"/>
</dbReference>
<dbReference type="OrthoDB" id="9807097at2"/>
<dbReference type="PANTHER" id="PTHR37316:SF2">
    <property type="entry name" value="TEICHOIC ACID RIBITOL-PHOSPHATE POLYMERASE TARK"/>
    <property type="match status" value="1"/>
</dbReference>
<keyword evidence="3" id="KW-1003">Cell membrane</keyword>
<dbReference type="RefSeq" id="WP_143406709.1">
    <property type="nucleotide sequence ID" value="NZ_FUWW01000003.1"/>
</dbReference>